<dbReference type="AlphaFoldDB" id="A0A1Y2AJH2"/>
<evidence type="ECO:0000256" key="5">
    <source>
        <dbReference type="PROSITE-ProRule" id="PRU01240"/>
    </source>
</evidence>
<dbReference type="PROSITE" id="PS00137">
    <property type="entry name" value="SUBTILASE_HIS"/>
    <property type="match status" value="1"/>
</dbReference>
<dbReference type="InterPro" id="IPR036852">
    <property type="entry name" value="Peptidase_S8/S53_dom_sf"/>
</dbReference>
<dbReference type="CDD" id="cd00035">
    <property type="entry name" value="ChtBD1"/>
    <property type="match status" value="1"/>
</dbReference>
<comment type="similarity">
    <text evidence="1 5">Belongs to the peptidase S8 family.</text>
</comment>
<evidence type="ECO:0000313" key="9">
    <source>
        <dbReference type="Proteomes" id="UP000193920"/>
    </source>
</evidence>
<dbReference type="Gene3D" id="3.40.50.200">
    <property type="entry name" value="Peptidase S8/S53 domain"/>
    <property type="match status" value="1"/>
</dbReference>
<protein>
    <submittedName>
        <fullName evidence="8">Subtilisin-like protein</fullName>
    </submittedName>
</protein>
<dbReference type="Pfam" id="PF00082">
    <property type="entry name" value="Peptidase_S8"/>
    <property type="match status" value="1"/>
</dbReference>
<dbReference type="InterPro" id="IPR015500">
    <property type="entry name" value="Peptidase_S8_subtilisin-rel"/>
</dbReference>
<dbReference type="PROSITE" id="PS51892">
    <property type="entry name" value="SUBTILASE"/>
    <property type="match status" value="1"/>
</dbReference>
<evidence type="ECO:0000256" key="2">
    <source>
        <dbReference type="ARBA" id="ARBA00022670"/>
    </source>
</evidence>
<keyword evidence="4 5" id="KW-0720">Serine protease</keyword>
<evidence type="ECO:0000256" key="4">
    <source>
        <dbReference type="ARBA" id="ARBA00022825"/>
    </source>
</evidence>
<dbReference type="GO" id="GO:0004252">
    <property type="term" value="F:serine-type endopeptidase activity"/>
    <property type="evidence" value="ECO:0007669"/>
    <property type="project" value="UniProtKB-UniRule"/>
</dbReference>
<dbReference type="EMBL" id="MCOG01000243">
    <property type="protein sequence ID" value="ORY22718.1"/>
    <property type="molecule type" value="Genomic_DNA"/>
</dbReference>
<feature type="active site" description="Charge relay system" evidence="5">
    <location>
        <position position="283"/>
    </location>
</feature>
<dbReference type="PANTHER" id="PTHR43806">
    <property type="entry name" value="PEPTIDASE S8"/>
    <property type="match status" value="1"/>
</dbReference>
<feature type="chain" id="PRO_5012598531" evidence="6">
    <location>
        <begin position="24"/>
        <end position="653"/>
    </location>
</feature>
<dbReference type="GO" id="GO:0006508">
    <property type="term" value="P:proteolysis"/>
    <property type="evidence" value="ECO:0007669"/>
    <property type="project" value="UniProtKB-KW"/>
</dbReference>
<feature type="signal peptide" evidence="6">
    <location>
        <begin position="1"/>
        <end position="23"/>
    </location>
</feature>
<organism evidence="8 9">
    <name type="scientific">Neocallimastix californiae</name>
    <dbReference type="NCBI Taxonomy" id="1754190"/>
    <lineage>
        <taxon>Eukaryota</taxon>
        <taxon>Fungi</taxon>
        <taxon>Fungi incertae sedis</taxon>
        <taxon>Chytridiomycota</taxon>
        <taxon>Chytridiomycota incertae sedis</taxon>
        <taxon>Neocallimastigomycetes</taxon>
        <taxon>Neocallimastigales</taxon>
        <taxon>Neocallimastigaceae</taxon>
        <taxon>Neocallimastix</taxon>
    </lineage>
</organism>
<accession>A0A1Y2AJH2</accession>
<sequence>MKKQLLLSVLFALIGLFIDNVKTENAYYIVSIRRNETDKSYDNETGCVQSAIDELVNERMNDIYNIIRNNQDTYILKDGLIDEKLDEFEAIPVLVKKRDDNVEESDDETKIEDEIEEPEKLVFNFVNKNRPSRNVQSSNVNKNTNYVSIESKLISHICPISNYYAIKVYLSDDIIDKVKNLDNIISCRKSSKLEKPTYKITHNGLKKFNSNPLDKRASSDTYYDIDYIKKETGWSDVSVQKYAEEHLALLSQNKYNDDLVNRFDDNYYYPSSAGKGIDIYLIDEGITVNHEEFDTYKGKSYERTVTCDAIIEDGNINVTKGDSKKKCSIGGYQEHGTIVASVAAGVNFGVAKKANIHMLATDFYDYDFTAALDYIKIHGIPHKTIISVSRNGVSFLNRDIQNKINEMVDAGFLIFASSGNEGEDACDDEYVNKFAGYKNVITVGASADGFSLDDAYRAAYYSNFGKCIDLHAPGAVEGADFDGCSSSLSKICSNSCISEGTSFSTPIVSGIAALIMSENSGTKYNYKSMLKTLIDMSVKNALTNLGSNDTPNRLANNGKHIVYSSDKNYEGCGILAGNSKCSSGCCSIDGYCINPNKDSKGLCKISNGCQSEFGTCGSSSTIVSPIDSYGMTLDSFNKAMKTSSTFESTFLSY</sequence>
<evidence type="ECO:0000256" key="1">
    <source>
        <dbReference type="ARBA" id="ARBA00011073"/>
    </source>
</evidence>
<keyword evidence="3 5" id="KW-0378">Hydrolase</keyword>
<dbReference type="PRINTS" id="PR00723">
    <property type="entry name" value="SUBTILISIN"/>
</dbReference>
<keyword evidence="9" id="KW-1185">Reference proteome</keyword>
<dbReference type="Proteomes" id="UP000193920">
    <property type="component" value="Unassembled WGS sequence"/>
</dbReference>
<evidence type="ECO:0000256" key="3">
    <source>
        <dbReference type="ARBA" id="ARBA00022801"/>
    </source>
</evidence>
<evidence type="ECO:0000256" key="6">
    <source>
        <dbReference type="SAM" id="SignalP"/>
    </source>
</evidence>
<dbReference type="GO" id="GO:0005615">
    <property type="term" value="C:extracellular space"/>
    <property type="evidence" value="ECO:0007669"/>
    <property type="project" value="TreeGrafter"/>
</dbReference>
<keyword evidence="2 5" id="KW-0645">Protease</keyword>
<dbReference type="PROSITE" id="PS00138">
    <property type="entry name" value="SUBTILASE_SER"/>
    <property type="match status" value="1"/>
</dbReference>
<feature type="active site" description="Charge relay system" evidence="5">
    <location>
        <position position="335"/>
    </location>
</feature>
<dbReference type="InterPro" id="IPR050131">
    <property type="entry name" value="Peptidase_S8_subtilisin-like"/>
</dbReference>
<dbReference type="InterPro" id="IPR000209">
    <property type="entry name" value="Peptidase_S8/S53_dom"/>
</dbReference>
<comment type="caution">
    <text evidence="8">The sequence shown here is derived from an EMBL/GenBank/DDBJ whole genome shotgun (WGS) entry which is preliminary data.</text>
</comment>
<dbReference type="InterPro" id="IPR022398">
    <property type="entry name" value="Peptidase_S8_His-AS"/>
</dbReference>
<keyword evidence="6" id="KW-0732">Signal</keyword>
<dbReference type="SUPFAM" id="SSF52743">
    <property type="entry name" value="Subtilisin-like"/>
    <property type="match status" value="1"/>
</dbReference>
<evidence type="ECO:0000313" key="8">
    <source>
        <dbReference type="EMBL" id="ORY22718.1"/>
    </source>
</evidence>
<feature type="active site" description="Charge relay system" evidence="5">
    <location>
        <position position="502"/>
    </location>
</feature>
<name>A0A1Y2AJH2_9FUNG</name>
<feature type="domain" description="Peptidase S8/S53" evidence="7">
    <location>
        <begin position="274"/>
        <end position="538"/>
    </location>
</feature>
<dbReference type="STRING" id="1754190.A0A1Y2AJH2"/>
<dbReference type="OrthoDB" id="2146718at2759"/>
<reference evidence="8 9" key="1">
    <citation type="submission" date="2016-08" db="EMBL/GenBank/DDBJ databases">
        <title>A Parts List for Fungal Cellulosomes Revealed by Comparative Genomics.</title>
        <authorList>
            <consortium name="DOE Joint Genome Institute"/>
            <person name="Haitjema C.H."/>
            <person name="Gilmore S.P."/>
            <person name="Henske J.K."/>
            <person name="Solomon K.V."/>
            <person name="De Groot R."/>
            <person name="Kuo A."/>
            <person name="Mondo S.J."/>
            <person name="Salamov A.A."/>
            <person name="Labutti K."/>
            <person name="Zhao Z."/>
            <person name="Chiniquy J."/>
            <person name="Barry K."/>
            <person name="Brewer H.M."/>
            <person name="Purvine S.O."/>
            <person name="Wright A.T."/>
            <person name="Boxma B."/>
            <person name="Van Alen T."/>
            <person name="Hackstein J.H."/>
            <person name="Baker S.E."/>
            <person name="Grigoriev I.V."/>
            <person name="O'Malley M.A."/>
        </authorList>
    </citation>
    <scope>NUCLEOTIDE SEQUENCE [LARGE SCALE GENOMIC DNA]</scope>
    <source>
        <strain evidence="8 9">G1</strain>
    </source>
</reference>
<proteinExistence type="inferred from homology"/>
<evidence type="ECO:0000259" key="7">
    <source>
        <dbReference type="Pfam" id="PF00082"/>
    </source>
</evidence>
<dbReference type="InterPro" id="IPR023828">
    <property type="entry name" value="Peptidase_S8_Ser-AS"/>
</dbReference>
<gene>
    <name evidence="8" type="ORF">LY90DRAFT_707045</name>
</gene>
<dbReference type="PANTHER" id="PTHR43806:SF11">
    <property type="entry name" value="CEREVISIN-RELATED"/>
    <property type="match status" value="1"/>
</dbReference>